<evidence type="ECO:0008006" key="3">
    <source>
        <dbReference type="Google" id="ProtNLM"/>
    </source>
</evidence>
<protein>
    <recommendedName>
        <fullName evidence="3">CHAT domain-containing protein</fullName>
    </recommendedName>
</protein>
<name>A0ABM7WAA5_9BACT</name>
<proteinExistence type="predicted"/>
<evidence type="ECO:0000313" key="2">
    <source>
        <dbReference type="Proteomes" id="UP000830055"/>
    </source>
</evidence>
<reference evidence="1 2" key="1">
    <citation type="submission" date="2022-01" db="EMBL/GenBank/DDBJ databases">
        <title>Desulfofustis limnae sp. nov., a novel mesophilic sulfate-reducing bacterium isolated from marsh soil.</title>
        <authorList>
            <person name="Watanabe M."/>
            <person name="Takahashi A."/>
            <person name="Kojima H."/>
            <person name="Fukui M."/>
        </authorList>
    </citation>
    <scope>NUCLEOTIDE SEQUENCE [LARGE SCALE GENOMIC DNA]</scope>
    <source>
        <strain evidence="1 2">PPLL</strain>
    </source>
</reference>
<sequence length="113" mass="12589">MHGTVSPIHLALNEENDKKTFRAESMTECSRVLSNQWLPTTMFIACQIGLLEGCGDDVRASAPEERTAELLSWLDEIASNASGYRGVESSMNVWMAKIDWTTVRSRDPLAQLT</sequence>
<gene>
    <name evidence="1" type="ORF">DPPLL_22350</name>
</gene>
<keyword evidence="2" id="KW-1185">Reference proteome</keyword>
<dbReference type="Proteomes" id="UP000830055">
    <property type="component" value="Chromosome"/>
</dbReference>
<evidence type="ECO:0000313" key="1">
    <source>
        <dbReference type="EMBL" id="BDD87870.1"/>
    </source>
</evidence>
<dbReference type="EMBL" id="AP025516">
    <property type="protein sequence ID" value="BDD87870.1"/>
    <property type="molecule type" value="Genomic_DNA"/>
</dbReference>
<accession>A0ABM7WAA5</accession>
<organism evidence="1 2">
    <name type="scientific">Desulfofustis limnaeus</name>
    <dbReference type="NCBI Taxonomy" id="2740163"/>
    <lineage>
        <taxon>Bacteria</taxon>
        <taxon>Pseudomonadati</taxon>
        <taxon>Thermodesulfobacteriota</taxon>
        <taxon>Desulfobulbia</taxon>
        <taxon>Desulfobulbales</taxon>
        <taxon>Desulfocapsaceae</taxon>
        <taxon>Desulfofustis</taxon>
    </lineage>
</organism>